<evidence type="ECO:0000313" key="2">
    <source>
        <dbReference type="Proteomes" id="UP001589609"/>
    </source>
</evidence>
<comment type="caution">
    <text evidence="1">The sequence shown here is derived from an EMBL/GenBank/DDBJ whole genome shotgun (WGS) entry which is preliminary data.</text>
</comment>
<keyword evidence="2" id="KW-1185">Reference proteome</keyword>
<dbReference type="Proteomes" id="UP001589609">
    <property type="component" value="Unassembled WGS sequence"/>
</dbReference>
<reference evidence="1 2" key="1">
    <citation type="submission" date="2024-09" db="EMBL/GenBank/DDBJ databases">
        <authorList>
            <person name="Sun Q."/>
            <person name="Mori K."/>
        </authorList>
    </citation>
    <scope>NUCLEOTIDE SEQUENCE [LARGE SCALE GENOMIC DNA]</scope>
    <source>
        <strain evidence="1 2">JCM 11201</strain>
    </source>
</reference>
<dbReference type="RefSeq" id="WP_379951830.1">
    <property type="nucleotide sequence ID" value="NZ_JBHMAF010000196.1"/>
</dbReference>
<sequence>MSITALCGKQVDVVISANAFFQGILIETGKDILVLFDGQRFVYIPLLHVHRVNLSPVINDELSNPTEISLAKDVEAISYRTILTNAKGLFTEIYVTGNISLHGYVMSVRSDYFAFYSPVYKTMLISLQHLKWLIPYNLKTPPYTLSNEKLPVIPAAAPLLRSFEEQVKKWEGELVVFDIGEDPAKIGLVKKVRDSIIELVIAGGETVYLKLSHIKSAHVP</sequence>
<evidence type="ECO:0000313" key="1">
    <source>
        <dbReference type="EMBL" id="MFB9761687.1"/>
    </source>
</evidence>
<proteinExistence type="predicted"/>
<gene>
    <name evidence="1" type="ORF">ACFFMS_25975</name>
</gene>
<dbReference type="EMBL" id="JBHMAF010000196">
    <property type="protein sequence ID" value="MFB9761687.1"/>
    <property type="molecule type" value="Genomic_DNA"/>
</dbReference>
<accession>A0ABV5WM84</accession>
<protein>
    <submittedName>
        <fullName evidence="1">DUF2642 domain-containing protein</fullName>
    </submittedName>
</protein>
<name>A0ABV5WM84_9BACI</name>
<organism evidence="1 2">
    <name type="scientific">Ectobacillus funiculus</name>
    <dbReference type="NCBI Taxonomy" id="137993"/>
    <lineage>
        <taxon>Bacteria</taxon>
        <taxon>Bacillati</taxon>
        <taxon>Bacillota</taxon>
        <taxon>Bacilli</taxon>
        <taxon>Bacillales</taxon>
        <taxon>Bacillaceae</taxon>
        <taxon>Ectobacillus</taxon>
    </lineage>
</organism>